<dbReference type="Proteomes" id="UP000637980">
    <property type="component" value="Unassembled WGS sequence"/>
</dbReference>
<protein>
    <submittedName>
        <fullName evidence="1">Uncharacterized protein</fullName>
    </submittedName>
</protein>
<name>A0ABQ3EGK2_9HYPH</name>
<comment type="caution">
    <text evidence="1">The sequence shown here is derived from an EMBL/GenBank/DDBJ whole genome shotgun (WGS) entry which is preliminary data.</text>
</comment>
<dbReference type="EMBL" id="BMXE01000004">
    <property type="protein sequence ID" value="GHB34119.1"/>
    <property type="molecule type" value="Genomic_DNA"/>
</dbReference>
<gene>
    <name evidence="1" type="ORF">GCM10007094_23980</name>
</gene>
<proteinExistence type="predicted"/>
<keyword evidence="2" id="KW-1185">Reference proteome</keyword>
<organism evidence="1 2">
    <name type="scientific">Pseudovibrio japonicus</name>
    <dbReference type="NCBI Taxonomy" id="366534"/>
    <lineage>
        <taxon>Bacteria</taxon>
        <taxon>Pseudomonadati</taxon>
        <taxon>Pseudomonadota</taxon>
        <taxon>Alphaproteobacteria</taxon>
        <taxon>Hyphomicrobiales</taxon>
        <taxon>Stappiaceae</taxon>
        <taxon>Pseudovibrio</taxon>
    </lineage>
</organism>
<sequence length="146" mass="16417">MIDYICKFEDQQVAYEALSEWRVLDEDTGDERWAFPSDIDGWEITIIKQHAEWSSDDDEPVLVTPEINSEGFWLFICMPASDSADGVDEAFWSRGFAVTAHDRGKSHLSIPEHTLRSRLPMEEITAIAGIGGKGLPAGSHYRFPGE</sequence>
<accession>A0ABQ3EGK2</accession>
<dbReference type="RefSeq" id="WP_189437041.1">
    <property type="nucleotide sequence ID" value="NZ_BMXE01000004.1"/>
</dbReference>
<reference evidence="2" key="1">
    <citation type="journal article" date="2019" name="Int. J. Syst. Evol. Microbiol.">
        <title>The Global Catalogue of Microorganisms (GCM) 10K type strain sequencing project: providing services to taxonomists for standard genome sequencing and annotation.</title>
        <authorList>
            <consortium name="The Broad Institute Genomics Platform"/>
            <consortium name="The Broad Institute Genome Sequencing Center for Infectious Disease"/>
            <person name="Wu L."/>
            <person name="Ma J."/>
        </authorList>
    </citation>
    <scope>NUCLEOTIDE SEQUENCE [LARGE SCALE GENOMIC DNA]</scope>
    <source>
        <strain evidence="2">KCTC 12861</strain>
    </source>
</reference>
<evidence type="ECO:0000313" key="1">
    <source>
        <dbReference type="EMBL" id="GHB34119.1"/>
    </source>
</evidence>
<evidence type="ECO:0000313" key="2">
    <source>
        <dbReference type="Proteomes" id="UP000637980"/>
    </source>
</evidence>